<evidence type="ECO:0000313" key="6">
    <source>
        <dbReference type="Proteomes" id="UP000242313"/>
    </source>
</evidence>
<dbReference type="AlphaFoldDB" id="A0A2A3MLS7"/>
<dbReference type="GO" id="GO:0000976">
    <property type="term" value="F:transcription cis-regulatory region binding"/>
    <property type="evidence" value="ECO:0007669"/>
    <property type="project" value="TreeGrafter"/>
</dbReference>
<evidence type="ECO:0000256" key="2">
    <source>
        <dbReference type="ARBA" id="ARBA00023125"/>
    </source>
</evidence>
<reference evidence="5 6" key="1">
    <citation type="submission" date="2017-09" db="EMBL/GenBank/DDBJ databases">
        <title>Pseudomonas abyssi sp. nov. isolated from Abyssopelagic Water.</title>
        <authorList>
            <person name="Wei Y."/>
        </authorList>
    </citation>
    <scope>NUCLEOTIDE SEQUENCE [LARGE SCALE GENOMIC DNA]</scope>
    <source>
        <strain evidence="5 6">MT5</strain>
    </source>
</reference>
<protein>
    <recommendedName>
        <fullName evidence="4">HTH araC/xylS-type domain-containing protein</fullName>
    </recommendedName>
</protein>
<dbReference type="Gene3D" id="1.10.10.60">
    <property type="entry name" value="Homeodomain-like"/>
    <property type="match status" value="1"/>
</dbReference>
<evidence type="ECO:0000256" key="1">
    <source>
        <dbReference type="ARBA" id="ARBA00023015"/>
    </source>
</evidence>
<proteinExistence type="predicted"/>
<dbReference type="PROSITE" id="PS01124">
    <property type="entry name" value="HTH_ARAC_FAMILY_2"/>
    <property type="match status" value="1"/>
</dbReference>
<organism evidence="5 6">
    <name type="scientific">Pseudomonas abyssi</name>
    <dbReference type="NCBI Taxonomy" id="170540"/>
    <lineage>
        <taxon>Bacteria</taxon>
        <taxon>Pseudomonadati</taxon>
        <taxon>Pseudomonadota</taxon>
        <taxon>Gammaproteobacteria</taxon>
        <taxon>Pseudomonadales</taxon>
        <taxon>Pseudomonadaceae</taxon>
        <taxon>Pseudomonas</taxon>
    </lineage>
</organism>
<dbReference type="InterPro" id="IPR009057">
    <property type="entry name" value="Homeodomain-like_sf"/>
</dbReference>
<sequence length="346" mass="38641">MQSMLENSSSDSFAHVRESAFWVTTIEQALRQYELTLASSAHLSHLLDSQSSAPCFIDQRLCSHAWDEAVRISEDPLFGLRIHRVFAPTAYAALALAAAASPRMEDAVALLERFFSIFSTQLKLVSRAAEGKLHLTLQPVGNPHYQHTDAVLGYLSRFFNRLDVGSQGLLQQLQIPGCADEHIARQLFHRNEVVFGGPHTLVLDQALVRHPLPSASPFILPKLVAALETMQAALPSHALTEQVRRRIHLLLGSGDISAERVAEPLNISPRHLRRKLSQEGTSYEQLADEVRREAAIRLIVDGQMSLTSIAYELGFLDPSSFTRAFRRWTNMSPTAYRRELSRSKGD</sequence>
<keyword evidence="1" id="KW-0805">Transcription regulation</keyword>
<keyword evidence="6" id="KW-1185">Reference proteome</keyword>
<dbReference type="InterPro" id="IPR032687">
    <property type="entry name" value="AraC-type_N"/>
</dbReference>
<evidence type="ECO:0000259" key="4">
    <source>
        <dbReference type="PROSITE" id="PS01124"/>
    </source>
</evidence>
<dbReference type="PANTHER" id="PTHR47894">
    <property type="entry name" value="HTH-TYPE TRANSCRIPTIONAL REGULATOR GADX"/>
    <property type="match status" value="1"/>
</dbReference>
<dbReference type="EMBL" id="NTMR01000003">
    <property type="protein sequence ID" value="PBK05769.1"/>
    <property type="molecule type" value="Genomic_DNA"/>
</dbReference>
<keyword evidence="2" id="KW-0238">DNA-binding</keyword>
<feature type="domain" description="HTH araC/xylS-type" evidence="4">
    <location>
        <begin position="241"/>
        <end position="339"/>
    </location>
</feature>
<accession>A0A2A3MLS7</accession>
<evidence type="ECO:0000256" key="3">
    <source>
        <dbReference type="ARBA" id="ARBA00023163"/>
    </source>
</evidence>
<gene>
    <name evidence="5" type="ORF">CNQ84_04530</name>
</gene>
<name>A0A2A3MLS7_9PSED</name>
<dbReference type="GO" id="GO:0005829">
    <property type="term" value="C:cytosol"/>
    <property type="evidence" value="ECO:0007669"/>
    <property type="project" value="TreeGrafter"/>
</dbReference>
<dbReference type="GO" id="GO:0003700">
    <property type="term" value="F:DNA-binding transcription factor activity"/>
    <property type="evidence" value="ECO:0007669"/>
    <property type="project" value="InterPro"/>
</dbReference>
<dbReference type="PANTHER" id="PTHR47894:SF1">
    <property type="entry name" value="HTH-TYPE TRANSCRIPTIONAL REGULATOR VQSM"/>
    <property type="match status" value="1"/>
</dbReference>
<keyword evidence="3" id="KW-0804">Transcription</keyword>
<dbReference type="InterPro" id="IPR018060">
    <property type="entry name" value="HTH_AraC"/>
</dbReference>
<dbReference type="Pfam" id="PF12833">
    <property type="entry name" value="HTH_18"/>
    <property type="match status" value="1"/>
</dbReference>
<dbReference type="Proteomes" id="UP000242313">
    <property type="component" value="Unassembled WGS sequence"/>
</dbReference>
<dbReference type="PRINTS" id="PR00032">
    <property type="entry name" value="HTHARAC"/>
</dbReference>
<dbReference type="SUPFAM" id="SSF46689">
    <property type="entry name" value="Homeodomain-like"/>
    <property type="match status" value="1"/>
</dbReference>
<dbReference type="SMART" id="SM00342">
    <property type="entry name" value="HTH_ARAC"/>
    <property type="match status" value="1"/>
</dbReference>
<dbReference type="Pfam" id="PF12625">
    <property type="entry name" value="Arabinose_bd"/>
    <property type="match status" value="1"/>
</dbReference>
<dbReference type="InterPro" id="IPR020449">
    <property type="entry name" value="Tscrpt_reg_AraC-type_HTH"/>
</dbReference>
<evidence type="ECO:0000313" key="5">
    <source>
        <dbReference type="EMBL" id="PBK05769.1"/>
    </source>
</evidence>
<comment type="caution">
    <text evidence="5">The sequence shown here is derived from an EMBL/GenBank/DDBJ whole genome shotgun (WGS) entry which is preliminary data.</text>
</comment>